<name>A0A7J7LC08_9MAGN</name>
<organism evidence="2 3">
    <name type="scientific">Kingdonia uniflora</name>
    <dbReference type="NCBI Taxonomy" id="39325"/>
    <lineage>
        <taxon>Eukaryota</taxon>
        <taxon>Viridiplantae</taxon>
        <taxon>Streptophyta</taxon>
        <taxon>Embryophyta</taxon>
        <taxon>Tracheophyta</taxon>
        <taxon>Spermatophyta</taxon>
        <taxon>Magnoliopsida</taxon>
        <taxon>Ranunculales</taxon>
        <taxon>Circaeasteraceae</taxon>
        <taxon>Kingdonia</taxon>
    </lineage>
</organism>
<evidence type="ECO:0000313" key="2">
    <source>
        <dbReference type="EMBL" id="KAF6140211.1"/>
    </source>
</evidence>
<evidence type="ECO:0000313" key="3">
    <source>
        <dbReference type="Proteomes" id="UP000541444"/>
    </source>
</evidence>
<dbReference type="GO" id="GO:0009733">
    <property type="term" value="P:response to auxin"/>
    <property type="evidence" value="ECO:0007669"/>
    <property type="project" value="InterPro"/>
</dbReference>
<accession>A0A7J7LC08</accession>
<protein>
    <submittedName>
        <fullName evidence="2">Uncharacterized protein</fullName>
    </submittedName>
</protein>
<comment type="similarity">
    <text evidence="1">Belongs to the ARG7 family.</text>
</comment>
<evidence type="ECO:0000256" key="1">
    <source>
        <dbReference type="ARBA" id="ARBA00006974"/>
    </source>
</evidence>
<dbReference type="Proteomes" id="UP000541444">
    <property type="component" value="Unassembled WGS sequence"/>
</dbReference>
<dbReference type="PANTHER" id="PTHR31374:SF153">
    <property type="entry name" value="AUXIN-RESPONSIVE PROTEIN SAUR36-LIKE"/>
    <property type="match status" value="1"/>
</dbReference>
<reference evidence="2 3" key="1">
    <citation type="journal article" date="2020" name="IScience">
        <title>Genome Sequencing of the Endangered Kingdonia uniflora (Circaeasteraceae, Ranunculales) Reveals Potential Mechanisms of Evolutionary Specialization.</title>
        <authorList>
            <person name="Sun Y."/>
            <person name="Deng T."/>
            <person name="Zhang A."/>
            <person name="Moore M.J."/>
            <person name="Landis J.B."/>
            <person name="Lin N."/>
            <person name="Zhang H."/>
            <person name="Zhang X."/>
            <person name="Huang J."/>
            <person name="Zhang X."/>
            <person name="Sun H."/>
            <person name="Wang H."/>
        </authorList>
    </citation>
    <scope>NUCLEOTIDE SEQUENCE [LARGE SCALE GENOMIC DNA]</scope>
    <source>
        <strain evidence="2">TB1705</strain>
        <tissue evidence="2">Leaf</tissue>
    </source>
</reference>
<gene>
    <name evidence="2" type="ORF">GIB67_000259</name>
</gene>
<keyword evidence="3" id="KW-1185">Reference proteome</keyword>
<proteinExistence type="inferred from homology"/>
<dbReference type="EMBL" id="JACGCM010002394">
    <property type="protein sequence ID" value="KAF6140211.1"/>
    <property type="molecule type" value="Genomic_DNA"/>
</dbReference>
<dbReference type="Pfam" id="PF02519">
    <property type="entry name" value="Auxin_inducible"/>
    <property type="match status" value="1"/>
</dbReference>
<dbReference type="PANTHER" id="PTHR31374">
    <property type="entry name" value="AUXIN-INDUCED PROTEIN-LIKE-RELATED"/>
    <property type="match status" value="1"/>
</dbReference>
<dbReference type="AlphaFoldDB" id="A0A7J7LC08"/>
<sequence length="66" mass="7739">MGKRVNLWFIVDLQYLSDPKFLRLLEKAEEEFGFEQVGALALPCRPDDLQRILENRRKEVIMGCTV</sequence>
<comment type="caution">
    <text evidence="2">The sequence shown here is derived from an EMBL/GenBank/DDBJ whole genome shotgun (WGS) entry which is preliminary data.</text>
</comment>
<dbReference type="OrthoDB" id="1930622at2759"/>
<dbReference type="InterPro" id="IPR003676">
    <property type="entry name" value="SAUR_fam"/>
</dbReference>